<keyword evidence="13" id="KW-1185">Reference proteome</keyword>
<evidence type="ECO:0000256" key="4">
    <source>
        <dbReference type="ARBA" id="ARBA00005881"/>
    </source>
</evidence>
<protein>
    <recommendedName>
        <fullName evidence="5">Elongator complex protein 2</fullName>
    </recommendedName>
</protein>
<evidence type="ECO:0000313" key="13">
    <source>
        <dbReference type="Proteomes" id="UP000562415"/>
    </source>
</evidence>
<name>A0A7K5EY70_PROAR</name>
<evidence type="ECO:0000256" key="5">
    <source>
        <dbReference type="ARBA" id="ARBA00020267"/>
    </source>
</evidence>
<dbReference type="PROSITE" id="PS50294">
    <property type="entry name" value="WD_REPEATS_REGION"/>
    <property type="match status" value="1"/>
</dbReference>
<dbReference type="GO" id="GO:0005634">
    <property type="term" value="C:nucleus"/>
    <property type="evidence" value="ECO:0007669"/>
    <property type="project" value="UniProtKB-SubCell"/>
</dbReference>
<feature type="repeat" description="WD" evidence="11">
    <location>
        <begin position="610"/>
        <end position="641"/>
    </location>
</feature>
<evidence type="ECO:0000256" key="2">
    <source>
        <dbReference type="ARBA" id="ARBA00004496"/>
    </source>
</evidence>
<comment type="subcellular location">
    <subcellularLocation>
        <location evidence="2">Cytoplasm</location>
    </subcellularLocation>
    <subcellularLocation>
        <location evidence="1">Nucleus</location>
    </subcellularLocation>
</comment>
<evidence type="ECO:0000256" key="1">
    <source>
        <dbReference type="ARBA" id="ARBA00004123"/>
    </source>
</evidence>
<keyword evidence="7 11" id="KW-0853">WD repeat</keyword>
<keyword evidence="10" id="KW-0539">Nucleus</keyword>
<evidence type="ECO:0000256" key="10">
    <source>
        <dbReference type="ARBA" id="ARBA00023242"/>
    </source>
</evidence>
<dbReference type="AlphaFoldDB" id="A0A7K5EY70"/>
<dbReference type="Proteomes" id="UP000562415">
    <property type="component" value="Unassembled WGS sequence"/>
</dbReference>
<dbReference type="PANTHER" id="PTHR44111:SF1">
    <property type="entry name" value="ELONGATOR COMPLEX PROTEIN 2"/>
    <property type="match status" value="1"/>
</dbReference>
<evidence type="ECO:0000256" key="7">
    <source>
        <dbReference type="ARBA" id="ARBA00022574"/>
    </source>
</evidence>
<dbReference type="EMBL" id="VYZH01000066">
    <property type="protein sequence ID" value="NWS37621.1"/>
    <property type="molecule type" value="Genomic_DNA"/>
</dbReference>
<accession>A0A7K5EY70</accession>
<keyword evidence="9" id="KW-0677">Repeat</keyword>
<dbReference type="InterPro" id="IPR037289">
    <property type="entry name" value="Elp2"/>
</dbReference>
<evidence type="ECO:0000256" key="8">
    <source>
        <dbReference type="ARBA" id="ARBA00022694"/>
    </source>
</evidence>
<organism evidence="12 13">
    <name type="scientific">Probosciger aterrimus</name>
    <name type="common">Palm cockatoo</name>
    <dbReference type="NCBI Taxonomy" id="141839"/>
    <lineage>
        <taxon>Eukaryota</taxon>
        <taxon>Metazoa</taxon>
        <taxon>Chordata</taxon>
        <taxon>Craniata</taxon>
        <taxon>Vertebrata</taxon>
        <taxon>Euteleostomi</taxon>
        <taxon>Archelosauria</taxon>
        <taxon>Archosauria</taxon>
        <taxon>Dinosauria</taxon>
        <taxon>Saurischia</taxon>
        <taxon>Theropoda</taxon>
        <taxon>Coelurosauria</taxon>
        <taxon>Aves</taxon>
        <taxon>Neognathae</taxon>
        <taxon>Neoaves</taxon>
        <taxon>Telluraves</taxon>
        <taxon>Australaves</taxon>
        <taxon>Psittaciformes</taxon>
        <taxon>Cacatuidae</taxon>
        <taxon>Probosciger</taxon>
    </lineage>
</organism>
<feature type="non-terminal residue" evidence="12">
    <location>
        <position position="810"/>
    </location>
</feature>
<dbReference type="FunFam" id="2.130.10.10:FF:001681">
    <property type="entry name" value="Elongator acetyltransferase complex subunit 2"/>
    <property type="match status" value="1"/>
</dbReference>
<dbReference type="UniPathway" id="UPA00988"/>
<dbReference type="InterPro" id="IPR001680">
    <property type="entry name" value="WD40_rpt"/>
</dbReference>
<comment type="similarity">
    <text evidence="4">Belongs to the WD repeat ELP2 family.</text>
</comment>
<dbReference type="InterPro" id="IPR015943">
    <property type="entry name" value="WD40/YVTN_repeat-like_dom_sf"/>
</dbReference>
<dbReference type="OrthoDB" id="27911at2759"/>
<dbReference type="GO" id="GO:0002098">
    <property type="term" value="P:tRNA wobble uridine modification"/>
    <property type="evidence" value="ECO:0007669"/>
    <property type="project" value="InterPro"/>
</dbReference>
<dbReference type="GO" id="GO:0033588">
    <property type="term" value="C:elongator holoenzyme complex"/>
    <property type="evidence" value="ECO:0007669"/>
    <property type="project" value="InterPro"/>
</dbReference>
<evidence type="ECO:0000313" key="12">
    <source>
        <dbReference type="EMBL" id="NWS37621.1"/>
    </source>
</evidence>
<evidence type="ECO:0000256" key="9">
    <source>
        <dbReference type="ARBA" id="ARBA00022737"/>
    </source>
</evidence>
<comment type="caution">
    <text evidence="12">The sequence shown here is derived from an EMBL/GenBank/DDBJ whole genome shotgun (WGS) entry which is preliminary data.</text>
</comment>
<evidence type="ECO:0000256" key="6">
    <source>
        <dbReference type="ARBA" id="ARBA00022490"/>
    </source>
</evidence>
<dbReference type="SUPFAM" id="SSF50978">
    <property type="entry name" value="WD40 repeat-like"/>
    <property type="match status" value="2"/>
</dbReference>
<dbReference type="PANTHER" id="PTHR44111">
    <property type="entry name" value="ELONGATOR COMPLEX PROTEIN 2"/>
    <property type="match status" value="1"/>
</dbReference>
<feature type="non-terminal residue" evidence="12">
    <location>
        <position position="1"/>
    </location>
</feature>
<dbReference type="InterPro" id="IPR036322">
    <property type="entry name" value="WD40_repeat_dom_sf"/>
</dbReference>
<feature type="repeat" description="WD" evidence="11">
    <location>
        <begin position="52"/>
        <end position="89"/>
    </location>
</feature>
<dbReference type="Pfam" id="PF00400">
    <property type="entry name" value="WD40"/>
    <property type="match status" value="5"/>
</dbReference>
<comment type="pathway">
    <text evidence="3">tRNA modification; 5-methoxycarbonylmethyl-2-thiouridine-tRNA biosynthesis.</text>
</comment>
<reference evidence="12 13" key="1">
    <citation type="submission" date="2019-09" db="EMBL/GenBank/DDBJ databases">
        <title>Bird 10,000 Genomes (B10K) Project - Family phase.</title>
        <authorList>
            <person name="Zhang G."/>
        </authorList>
    </citation>
    <scope>NUCLEOTIDE SEQUENCE [LARGE SCALE GENOMIC DNA]</scope>
    <source>
        <strain evidence="12">B10K-DU-017-47</strain>
    </source>
</reference>
<dbReference type="PROSITE" id="PS50082">
    <property type="entry name" value="WD_REPEATS_2"/>
    <property type="match status" value="3"/>
</dbReference>
<evidence type="ECO:0000256" key="11">
    <source>
        <dbReference type="PROSITE-ProRule" id="PRU00221"/>
    </source>
</evidence>
<sequence length="810" mass="90234">MAAPVEVCHVACCASRAGGGAVSWGRGGLLAFGSCRDVILYEPVVRRVAAALRGHGGRVNCVRWVRRRNGASETELISGGSDKQLILWEWNGTGAWNDQLVKSIPLKGHAEAVCAVDAVYQSDEPDLNLLIASAASDSTVRIWSQQGSEGKCIEILQFGNGFVMDVCLSFLPGSNVPILACGGDDCKISLFIQQNDQFQKTLMLPGHEDWIRGIEWAACGADLFLASCSQDCLIRIWKVCTKSKQLPETEDDSIRLKENVFTVKDTDTTYAITLESVLAGHENWVYAVHWQPSFFKDGSMQQPMRIMSASMDKTVIIWEPDKESGVWLEQASVRVGEVGGNTLGFFDCQFSPDGSMIVAHAFHGALHLWKQATGNKLDIEHNSRLPSVSVLSESEVIQKEVYMADSNNHLLPLFNTWPRTAAVTKVTWHEIARPQVHGYDMRCLAMIGRFQFVSGADEKVLRVFCAPKNFIENFSNITGIPMEKLCSDQSSDLPEGATVPALGLSNKAVFEGDMAVQPAEDEETFNSISNQYPEIYFQPLILTEPPPEDHLLQNTLWPEIQKLYGHGYEIFCVACNNSNTVIASACKASKKEHAAIILWSTASWKKLQSLSFHNLTVTQLAFSPNEKFLLAVSRDRNWSLWRKQDSSESGLKYCLIDGCNEVCCLSSCLLLVNICFRFTEITHPCWTVMLELQTEKLCSETLMFHLKHSPRFFFHILALVVPEIKVDGDFGLHVLEVSWKETADNRKSQAKSQKSVISHQSHALAVKRLCWRHHAGRAGHNDQNNSEWLQLASCGADHCVKIFNVNRFAV</sequence>
<dbReference type="GO" id="GO:0005737">
    <property type="term" value="C:cytoplasm"/>
    <property type="evidence" value="ECO:0007669"/>
    <property type="project" value="UniProtKB-SubCell"/>
</dbReference>
<dbReference type="SMART" id="SM00320">
    <property type="entry name" value="WD40"/>
    <property type="match status" value="10"/>
</dbReference>
<proteinExistence type="inferred from homology"/>
<dbReference type="FunFam" id="2.130.10.10:FF:001709">
    <property type="entry name" value="Elongator complex protein 2"/>
    <property type="match status" value="1"/>
</dbReference>
<keyword evidence="8" id="KW-0819">tRNA processing</keyword>
<evidence type="ECO:0000256" key="3">
    <source>
        <dbReference type="ARBA" id="ARBA00005043"/>
    </source>
</evidence>
<gene>
    <name evidence="12" type="primary">Elp2</name>
    <name evidence="12" type="ORF">PROATE_R06205</name>
</gene>
<dbReference type="Gene3D" id="2.130.10.10">
    <property type="entry name" value="YVTN repeat-like/Quinoprotein amine dehydrogenase"/>
    <property type="match status" value="3"/>
</dbReference>
<keyword evidence="6" id="KW-0963">Cytoplasm</keyword>
<feature type="repeat" description="WD" evidence="11">
    <location>
        <begin position="204"/>
        <end position="239"/>
    </location>
</feature>